<feature type="compositionally biased region" description="Polar residues" evidence="8">
    <location>
        <begin position="60"/>
        <end position="89"/>
    </location>
</feature>
<feature type="region of interest" description="Disordered" evidence="8">
    <location>
        <begin position="160"/>
        <end position="187"/>
    </location>
</feature>
<evidence type="ECO:0000256" key="8">
    <source>
        <dbReference type="SAM" id="MobiDB-lite"/>
    </source>
</evidence>
<comment type="subcellular location">
    <subcellularLocation>
        <location evidence="2">Cell projection</location>
        <location evidence="2">Cilium</location>
    </subcellularLocation>
    <subcellularLocation>
        <location evidence="1">Cytoplasm</location>
        <location evidence="1">Cytoskeleton</location>
        <location evidence="1">Microtubule organizing center</location>
        <location evidence="1">Centrosome</location>
        <location evidence="1">Centriole</location>
    </subcellularLocation>
</comment>
<feature type="region of interest" description="Disordered" evidence="8">
    <location>
        <begin position="55"/>
        <end position="119"/>
    </location>
</feature>
<feature type="compositionally biased region" description="Polar residues" evidence="8">
    <location>
        <begin position="110"/>
        <end position="119"/>
    </location>
</feature>
<sequence>MKETCCTKETNSQEMDDIAFTEDDIQQQLVLLGYNNIPRHRLHEFKKDLEQLIRHERSKSQTSSERVSPQSYSSGGKNSPAYVSQNEGTYTHKPFATSRERFPQPERQVPLSTYGTEYPSTTSARFQQYDSYIMHSVTPAFPRPTSAPCRLDVENSSESINSTLESATSSSTNPDRPQGSYGKPAIKRKVLRKQNGQVHVCDESIHSEAESDAVSKLEERLVGLQMCSEVSDFDLETDEMGSLSEQSSSDEARPHSAFQLYTRDALRSAETERDSHSSSRPKSFIRPQLDHPHTRNLKKNDPVSKYFQYKQDWEAFKPPEEKQHKGLRWGIREQMLYKSQLPPKPQRIYVPNTYEVPTQKKRLALRWEVRHDLAKGLMPQKIFYPF</sequence>
<feature type="compositionally biased region" description="Basic and acidic residues" evidence="8">
    <location>
        <begin position="288"/>
        <end position="298"/>
    </location>
</feature>
<evidence type="ECO:0000256" key="4">
    <source>
        <dbReference type="ARBA" id="ARBA00022490"/>
    </source>
</evidence>
<dbReference type="InterPro" id="IPR027918">
    <property type="entry name" value="HYLS1_C_dom"/>
</dbReference>
<keyword evidence="6" id="KW-0206">Cytoskeleton</keyword>
<evidence type="ECO:0000256" key="1">
    <source>
        <dbReference type="ARBA" id="ARBA00004114"/>
    </source>
</evidence>
<dbReference type="InterPro" id="IPR052319">
    <property type="entry name" value="Centriolar_ciliogenesis_assoc"/>
</dbReference>
<gene>
    <name evidence="10" type="ORF">HHUSO_G8271</name>
</gene>
<evidence type="ECO:0000256" key="2">
    <source>
        <dbReference type="ARBA" id="ARBA00004138"/>
    </source>
</evidence>
<organism evidence="10 11">
    <name type="scientific">Huso huso</name>
    <name type="common">Beluga</name>
    <name type="synonym">Acipenser huso</name>
    <dbReference type="NCBI Taxonomy" id="61971"/>
    <lineage>
        <taxon>Eukaryota</taxon>
        <taxon>Metazoa</taxon>
        <taxon>Chordata</taxon>
        <taxon>Craniata</taxon>
        <taxon>Vertebrata</taxon>
        <taxon>Euteleostomi</taxon>
        <taxon>Actinopterygii</taxon>
        <taxon>Chondrostei</taxon>
        <taxon>Acipenseriformes</taxon>
        <taxon>Acipenseridae</taxon>
        <taxon>Huso</taxon>
    </lineage>
</organism>
<accession>A0ABR0ZWM7</accession>
<dbReference type="PRINTS" id="PR02098">
    <property type="entry name" value="HYLETHALUSS1"/>
</dbReference>
<dbReference type="InterPro" id="IPR026227">
    <property type="entry name" value="HYLS1"/>
</dbReference>
<feature type="region of interest" description="Disordered" evidence="8">
    <location>
        <begin position="266"/>
        <end position="298"/>
    </location>
</feature>
<feature type="compositionally biased region" description="Polar residues" evidence="8">
    <location>
        <begin position="160"/>
        <end position="175"/>
    </location>
</feature>
<dbReference type="Pfam" id="PF15311">
    <property type="entry name" value="HYLS1_C"/>
    <property type="match status" value="1"/>
</dbReference>
<keyword evidence="5" id="KW-0970">Cilium biogenesis/degradation</keyword>
<dbReference type="Proteomes" id="UP001369086">
    <property type="component" value="Unassembled WGS sequence"/>
</dbReference>
<evidence type="ECO:0000256" key="3">
    <source>
        <dbReference type="ARBA" id="ARBA00010091"/>
    </source>
</evidence>
<dbReference type="PANTHER" id="PTHR34174">
    <property type="entry name" value="HYDROLETHALUS SYNDROME PROTEIN 1"/>
    <property type="match status" value="1"/>
</dbReference>
<evidence type="ECO:0000256" key="7">
    <source>
        <dbReference type="ARBA" id="ARBA00023273"/>
    </source>
</evidence>
<comment type="caution">
    <text evidence="10">The sequence shown here is derived from an EMBL/GenBank/DDBJ whole genome shotgun (WGS) entry which is preliminary data.</text>
</comment>
<evidence type="ECO:0000313" key="10">
    <source>
        <dbReference type="EMBL" id="KAK6489230.1"/>
    </source>
</evidence>
<evidence type="ECO:0000256" key="5">
    <source>
        <dbReference type="ARBA" id="ARBA00022794"/>
    </source>
</evidence>
<feature type="compositionally biased region" description="Basic and acidic residues" evidence="8">
    <location>
        <begin position="266"/>
        <end position="277"/>
    </location>
</feature>
<dbReference type="PANTHER" id="PTHR34174:SF1">
    <property type="entry name" value="CENTRIOLAR AND CILIOGENESIS-ASSOCIATED PROTEIN HYLS1"/>
    <property type="match status" value="1"/>
</dbReference>
<evidence type="ECO:0000259" key="9">
    <source>
        <dbReference type="Pfam" id="PF15311"/>
    </source>
</evidence>
<feature type="region of interest" description="Disordered" evidence="8">
    <location>
        <begin position="236"/>
        <end position="255"/>
    </location>
</feature>
<evidence type="ECO:0000256" key="6">
    <source>
        <dbReference type="ARBA" id="ARBA00023212"/>
    </source>
</evidence>
<dbReference type="EMBL" id="JAHFZB010000006">
    <property type="protein sequence ID" value="KAK6489230.1"/>
    <property type="molecule type" value="Genomic_DNA"/>
</dbReference>
<comment type="similarity">
    <text evidence="3">Belongs to the HYLS1 family.</text>
</comment>
<keyword evidence="4" id="KW-0963">Cytoplasm</keyword>
<keyword evidence="7" id="KW-0966">Cell projection</keyword>
<feature type="domain" description="Centriolar and ciliogenesis-associated protein HYLS1 C-terminal" evidence="9">
    <location>
        <begin position="285"/>
        <end position="374"/>
    </location>
</feature>
<reference evidence="10 11" key="1">
    <citation type="submission" date="2021-05" db="EMBL/GenBank/DDBJ databases">
        <authorList>
            <person name="Zahm M."/>
            <person name="Klopp C."/>
            <person name="Cabau C."/>
            <person name="Kuhl H."/>
            <person name="Suciu R."/>
            <person name="Ciorpac M."/>
            <person name="Holostenco D."/>
            <person name="Gessner J."/>
            <person name="Wuertz S."/>
            <person name="Hohne C."/>
            <person name="Stock M."/>
            <person name="Gislard M."/>
            <person name="Lluch J."/>
            <person name="Milhes M."/>
            <person name="Lampietro C."/>
            <person name="Lopez Roques C."/>
            <person name="Donnadieu C."/>
            <person name="Du K."/>
            <person name="Schartl M."/>
            <person name="Guiguen Y."/>
        </authorList>
    </citation>
    <scope>NUCLEOTIDE SEQUENCE [LARGE SCALE GENOMIC DNA]</scope>
    <source>
        <strain evidence="10">Hh-F2</strain>
        <tissue evidence="10">Blood</tissue>
    </source>
</reference>
<evidence type="ECO:0000313" key="11">
    <source>
        <dbReference type="Proteomes" id="UP001369086"/>
    </source>
</evidence>
<protein>
    <submittedName>
        <fullName evidence="10">Hydrolethalus syndrome protein 1-like protein</fullName>
    </submittedName>
</protein>
<name>A0ABR0ZWM7_HUSHU</name>
<proteinExistence type="inferred from homology"/>
<keyword evidence="11" id="KW-1185">Reference proteome</keyword>